<evidence type="ECO:0000259" key="3">
    <source>
        <dbReference type="Pfam" id="PF04295"/>
    </source>
</evidence>
<evidence type="ECO:0000256" key="2">
    <source>
        <dbReference type="ARBA" id="ARBA00023239"/>
    </source>
</evidence>
<dbReference type="GO" id="GO:0019698">
    <property type="term" value="P:D-galacturonate catabolic process"/>
    <property type="evidence" value="ECO:0007669"/>
    <property type="project" value="TreeGrafter"/>
</dbReference>
<dbReference type="Proteomes" id="UP000078532">
    <property type="component" value="Unassembled WGS sequence"/>
</dbReference>
<dbReference type="InterPro" id="IPR007392">
    <property type="entry name" value="GD_AH_second"/>
</dbReference>
<dbReference type="InterPro" id="IPR048332">
    <property type="entry name" value="GD_AH_C"/>
</dbReference>
<gene>
    <name evidence="5" type="ORF">A6M21_04970</name>
</gene>
<dbReference type="PANTHER" id="PTHR30536">
    <property type="entry name" value="ALTRONATE/GALACTARATE DEHYDRATASE"/>
    <property type="match status" value="1"/>
</dbReference>
<feature type="domain" description="D-galactarate/Altronate dehydratase second" evidence="3">
    <location>
        <begin position="8"/>
        <end position="132"/>
    </location>
</feature>
<dbReference type="InterPro" id="IPR052172">
    <property type="entry name" value="UxaA_altronate/galactarate_dh"/>
</dbReference>
<keyword evidence="2" id="KW-0456">Lyase</keyword>
<accession>A0A1B7LI19</accession>
<proteinExistence type="inferred from homology"/>
<feature type="domain" description="D-galactarate/Altronate dehydratase C-terminal" evidence="4">
    <location>
        <begin position="143"/>
        <end position="381"/>
    </location>
</feature>
<dbReference type="OrthoDB" id="9804574at2"/>
<name>A0A1B7LI19_9FIRM</name>
<sequence>MAGLTFQGYRRENGKAAIRNHVTIIPVDGVSNAAAKNVSKIIHGAEALVHPFGELQFGRDLELFFQTMTGVGSNPNVAAAVVIGMEPDWTDKIAAGIAGTGKPVASFYIERAGDLAVIERAARKTKEFIHYASEIKPREINLAEIILGIKCSESDTTSGLGANPTVARVLERMLDWGATVMFGETSELTGAEHIIADRFKSLEEQEKFRQAYNEYTSFIENEHASLLGSQPSQGNIHGGLSTIEEKAFGNIQKLGNALIDGVLAPAEPPPDKGFWFMKTSSAAPEVLTLFAAAGATLQIVSTGQGNIVGCPVTPVIKLSANPLTVSTMSEHIDLNVSGLLTREITIEQAGDMLMDMVLRTAAGRLTSSEVLGHREFLPTKLFRSA</sequence>
<evidence type="ECO:0000256" key="1">
    <source>
        <dbReference type="ARBA" id="ARBA00010986"/>
    </source>
</evidence>
<comment type="similarity">
    <text evidence="1">Belongs to the UxaA family.</text>
</comment>
<dbReference type="AlphaFoldDB" id="A0A1B7LI19"/>
<evidence type="ECO:0000313" key="6">
    <source>
        <dbReference type="Proteomes" id="UP000078532"/>
    </source>
</evidence>
<reference evidence="5 6" key="1">
    <citation type="submission" date="2016-04" db="EMBL/GenBank/DDBJ databases">
        <authorList>
            <person name="Evans L.H."/>
            <person name="Alamgir A."/>
            <person name="Owens N."/>
            <person name="Weber N.D."/>
            <person name="Virtaneva K."/>
            <person name="Barbian K."/>
            <person name="Babar A."/>
            <person name="Rosenke K."/>
        </authorList>
    </citation>
    <scope>NUCLEOTIDE SEQUENCE [LARGE SCALE GENOMIC DNA]</scope>
    <source>
        <strain evidence="5 6">LMa1</strain>
    </source>
</reference>
<comment type="caution">
    <text evidence="5">The sequence shown here is derived from an EMBL/GenBank/DDBJ whole genome shotgun (WGS) entry which is preliminary data.</text>
</comment>
<evidence type="ECO:0000313" key="5">
    <source>
        <dbReference type="EMBL" id="OAT85834.1"/>
    </source>
</evidence>
<dbReference type="EMBL" id="LYVF01000047">
    <property type="protein sequence ID" value="OAT85834.1"/>
    <property type="molecule type" value="Genomic_DNA"/>
</dbReference>
<organism evidence="5 6">
    <name type="scientific">Desulfotomaculum copahuensis</name>
    <dbReference type="NCBI Taxonomy" id="1838280"/>
    <lineage>
        <taxon>Bacteria</taxon>
        <taxon>Bacillati</taxon>
        <taxon>Bacillota</taxon>
        <taxon>Clostridia</taxon>
        <taxon>Eubacteriales</taxon>
        <taxon>Desulfotomaculaceae</taxon>
        <taxon>Desulfotomaculum</taxon>
    </lineage>
</organism>
<evidence type="ECO:0000259" key="4">
    <source>
        <dbReference type="Pfam" id="PF20629"/>
    </source>
</evidence>
<keyword evidence="6" id="KW-1185">Reference proteome</keyword>
<dbReference type="STRING" id="1838280.A6M21_04970"/>
<dbReference type="PANTHER" id="PTHR30536:SF5">
    <property type="entry name" value="ALTRONATE DEHYDRATASE"/>
    <property type="match status" value="1"/>
</dbReference>
<dbReference type="RefSeq" id="WP_066666574.1">
    <property type="nucleotide sequence ID" value="NZ_LYVF01000047.1"/>
</dbReference>
<protein>
    <submittedName>
        <fullName evidence="5">D-galactarate dehydratase</fullName>
    </submittedName>
</protein>
<dbReference type="Pfam" id="PF20629">
    <property type="entry name" value="GD_AH_C"/>
    <property type="match status" value="1"/>
</dbReference>
<dbReference type="Pfam" id="PF04295">
    <property type="entry name" value="GD_AH_second"/>
    <property type="match status" value="1"/>
</dbReference>
<dbReference type="GO" id="GO:0016829">
    <property type="term" value="F:lyase activity"/>
    <property type="evidence" value="ECO:0007669"/>
    <property type="project" value="UniProtKB-KW"/>
</dbReference>